<dbReference type="EMBL" id="JACGCM010000447">
    <property type="protein sequence ID" value="KAF6171957.1"/>
    <property type="molecule type" value="Genomic_DNA"/>
</dbReference>
<reference evidence="2 3" key="1">
    <citation type="journal article" date="2020" name="IScience">
        <title>Genome Sequencing of the Endangered Kingdonia uniflora (Circaeasteraceae, Ranunculales) Reveals Potential Mechanisms of Evolutionary Specialization.</title>
        <authorList>
            <person name="Sun Y."/>
            <person name="Deng T."/>
            <person name="Zhang A."/>
            <person name="Moore M.J."/>
            <person name="Landis J.B."/>
            <person name="Lin N."/>
            <person name="Zhang H."/>
            <person name="Zhang X."/>
            <person name="Huang J."/>
            <person name="Zhang X."/>
            <person name="Sun H."/>
            <person name="Wang H."/>
        </authorList>
    </citation>
    <scope>NUCLEOTIDE SEQUENCE [LARGE SCALE GENOMIC DNA]</scope>
    <source>
        <strain evidence="2">TB1705</strain>
        <tissue evidence="2">Leaf</tissue>
    </source>
</reference>
<evidence type="ECO:0000313" key="2">
    <source>
        <dbReference type="EMBL" id="KAF6171957.1"/>
    </source>
</evidence>
<accession>A0A7J7NXP8</accession>
<dbReference type="PANTHER" id="PTHR45125:SF3">
    <property type="entry name" value="NO-APICAL-MERISTEM-ASSOCIATED CARBOXY-TERMINAL DOMAIN PROTEIN"/>
    <property type="match status" value="1"/>
</dbReference>
<dbReference type="AlphaFoldDB" id="A0A7J7NXP8"/>
<dbReference type="OrthoDB" id="2507178at2759"/>
<feature type="region of interest" description="Disordered" evidence="1">
    <location>
        <begin position="1"/>
        <end position="31"/>
    </location>
</feature>
<evidence type="ECO:0008006" key="4">
    <source>
        <dbReference type="Google" id="ProtNLM"/>
    </source>
</evidence>
<protein>
    <recommendedName>
        <fullName evidence="4">No apical meristem-associated C-terminal domain-containing protein</fullName>
    </recommendedName>
</protein>
<proteinExistence type="predicted"/>
<sequence length="443" mass="52192">MEMGMYDESSPGGEQSGERTPKTNRQGGNIRGRAFSIKEDELLCRSWLADFQEPVASPGQKCGTFWNRVCEHFNRNKDWEHERSESSLIHRFSTINLSVSKFCVCFAQLENINQGETEEVDKIDEAKSMYLDTQKRMFTLEHCWRILHGTSKYEEYLRRPPTKKPKDTQHDASTNFMFPTTPMSGNSEMDDYVTVGEAEKMTGYNIDEEEDARYYEDLQQTNMNGYENVGDCEDLEQTNMNGYEDVRDYEDLQHNDMGGYEDLREHGDLLQSHKRGYEDIRDDDVQQQNKRLREDVRLYGDAGPHVNEDDREDEDTKQNILNECTRLMIMKRDYEGIRDDVDVKLVTAIDYEDAKNKNKRVRDRGFKDILKKILDQNQALLERVKRKEEMAIRRDAEQNEREQRKEDDMIMRVDISAMNEIQKRYYAQRQAEIVARLNLIPHP</sequence>
<feature type="region of interest" description="Disordered" evidence="1">
    <location>
        <begin position="159"/>
        <end position="187"/>
    </location>
</feature>
<dbReference type="PANTHER" id="PTHR45125">
    <property type="entry name" value="F21J9.4-RELATED"/>
    <property type="match status" value="1"/>
</dbReference>
<evidence type="ECO:0000256" key="1">
    <source>
        <dbReference type="SAM" id="MobiDB-lite"/>
    </source>
</evidence>
<name>A0A7J7NXP8_9MAGN</name>
<comment type="caution">
    <text evidence="2">The sequence shown here is derived from an EMBL/GenBank/DDBJ whole genome shotgun (WGS) entry which is preliminary data.</text>
</comment>
<gene>
    <name evidence="2" type="ORF">GIB67_024406</name>
</gene>
<dbReference type="Proteomes" id="UP000541444">
    <property type="component" value="Unassembled WGS sequence"/>
</dbReference>
<feature type="compositionally biased region" description="Polar residues" evidence="1">
    <location>
        <begin position="171"/>
        <end position="187"/>
    </location>
</feature>
<organism evidence="2 3">
    <name type="scientific">Kingdonia uniflora</name>
    <dbReference type="NCBI Taxonomy" id="39325"/>
    <lineage>
        <taxon>Eukaryota</taxon>
        <taxon>Viridiplantae</taxon>
        <taxon>Streptophyta</taxon>
        <taxon>Embryophyta</taxon>
        <taxon>Tracheophyta</taxon>
        <taxon>Spermatophyta</taxon>
        <taxon>Magnoliopsida</taxon>
        <taxon>Ranunculales</taxon>
        <taxon>Circaeasteraceae</taxon>
        <taxon>Kingdonia</taxon>
    </lineage>
</organism>
<evidence type="ECO:0000313" key="3">
    <source>
        <dbReference type="Proteomes" id="UP000541444"/>
    </source>
</evidence>
<feature type="compositionally biased region" description="Basic and acidic residues" evidence="1">
    <location>
        <begin position="159"/>
        <end position="170"/>
    </location>
</feature>
<keyword evidence="3" id="KW-1185">Reference proteome</keyword>